<feature type="domain" description="Response regulatory" evidence="2">
    <location>
        <begin position="9"/>
        <end position="137"/>
    </location>
</feature>
<evidence type="ECO:0000259" key="2">
    <source>
        <dbReference type="PROSITE" id="PS50110"/>
    </source>
</evidence>
<dbReference type="Gene3D" id="3.40.50.2300">
    <property type="match status" value="1"/>
</dbReference>
<gene>
    <name evidence="3" type="ORF">KTC_15590</name>
</gene>
<evidence type="ECO:0000313" key="3">
    <source>
        <dbReference type="EMBL" id="BBH86808.1"/>
    </source>
</evidence>
<sequence length="162" mass="18616">MEETKKSIVILMADDDEDDVMLTEKALRKGKLLNTLQSVRDGEELLDYLLRRGKYSDPDSSPRPGLILLDLNMPRKDGREALREIKSHDDLKNIPVVVFTTSKAEEDIYRSYRLGVNSFITKPVTFEKLIDVMQMLGKYWFEVVTLPQEEKYGKTTDKAASN</sequence>
<name>A0A455SHG1_9CHLR</name>
<dbReference type="GO" id="GO:0000160">
    <property type="term" value="P:phosphorelay signal transduction system"/>
    <property type="evidence" value="ECO:0007669"/>
    <property type="project" value="InterPro"/>
</dbReference>
<evidence type="ECO:0000256" key="1">
    <source>
        <dbReference type="PROSITE-ProRule" id="PRU00169"/>
    </source>
</evidence>
<dbReference type="EMBL" id="AP019376">
    <property type="protein sequence ID" value="BBH86808.1"/>
    <property type="molecule type" value="Genomic_DNA"/>
</dbReference>
<keyword evidence="1" id="KW-0597">Phosphoprotein</keyword>
<dbReference type="CDD" id="cd17557">
    <property type="entry name" value="REC_Rcp-like"/>
    <property type="match status" value="1"/>
</dbReference>
<dbReference type="Pfam" id="PF00072">
    <property type="entry name" value="Response_reg"/>
    <property type="match status" value="1"/>
</dbReference>
<reference evidence="3" key="1">
    <citation type="submission" date="2018-12" db="EMBL/GenBank/DDBJ databases">
        <title>Novel natural products biosynthetic potential of the class Ktedonobacteria.</title>
        <authorList>
            <person name="Zheng Y."/>
            <person name="Saitou A."/>
            <person name="Wang C.M."/>
            <person name="Toyoda A."/>
            <person name="Minakuchi Y."/>
            <person name="Sekiguchi Y."/>
            <person name="Ueda K."/>
            <person name="Takano H."/>
            <person name="Sakai Y."/>
            <person name="Yokota A."/>
            <person name="Yabe S."/>
        </authorList>
    </citation>
    <scope>NUCLEOTIDE SEQUENCE</scope>
    <source>
        <strain evidence="3">COM3</strain>
    </source>
</reference>
<dbReference type="AlphaFoldDB" id="A0A455SHG1"/>
<dbReference type="InterPro" id="IPR052893">
    <property type="entry name" value="TCS_response_regulator"/>
</dbReference>
<proteinExistence type="predicted"/>
<dbReference type="SUPFAM" id="SSF52172">
    <property type="entry name" value="CheY-like"/>
    <property type="match status" value="1"/>
</dbReference>
<feature type="modified residue" description="4-aspartylphosphate" evidence="1">
    <location>
        <position position="70"/>
    </location>
</feature>
<dbReference type="InterPro" id="IPR011006">
    <property type="entry name" value="CheY-like_superfamily"/>
</dbReference>
<dbReference type="SMART" id="SM00448">
    <property type="entry name" value="REC"/>
    <property type="match status" value="1"/>
</dbReference>
<accession>A0A455SHG1</accession>
<dbReference type="PANTHER" id="PTHR44520:SF2">
    <property type="entry name" value="RESPONSE REGULATOR RCP1"/>
    <property type="match status" value="1"/>
</dbReference>
<organism evidence="3">
    <name type="scientific">Thermosporothrix sp. COM3</name>
    <dbReference type="NCBI Taxonomy" id="2490863"/>
    <lineage>
        <taxon>Bacteria</taxon>
        <taxon>Bacillati</taxon>
        <taxon>Chloroflexota</taxon>
        <taxon>Ktedonobacteria</taxon>
        <taxon>Ktedonobacterales</taxon>
        <taxon>Thermosporotrichaceae</taxon>
        <taxon>Thermosporothrix</taxon>
    </lineage>
</organism>
<dbReference type="PROSITE" id="PS50110">
    <property type="entry name" value="RESPONSE_REGULATORY"/>
    <property type="match status" value="1"/>
</dbReference>
<dbReference type="InterPro" id="IPR001789">
    <property type="entry name" value="Sig_transdc_resp-reg_receiver"/>
</dbReference>
<protein>
    <submittedName>
        <fullName evidence="3">Response regulator</fullName>
    </submittedName>
</protein>
<dbReference type="PANTHER" id="PTHR44520">
    <property type="entry name" value="RESPONSE REGULATOR RCP1-RELATED"/>
    <property type="match status" value="1"/>
</dbReference>